<protein>
    <submittedName>
        <fullName evidence="1">Uncharacterized protein</fullName>
    </submittedName>
</protein>
<organism evidence="1 2">
    <name type="scientific">Methylocapsa polymorpha</name>
    <dbReference type="NCBI Taxonomy" id="3080828"/>
    <lineage>
        <taxon>Bacteria</taxon>
        <taxon>Pseudomonadati</taxon>
        <taxon>Pseudomonadota</taxon>
        <taxon>Alphaproteobacteria</taxon>
        <taxon>Hyphomicrobiales</taxon>
        <taxon>Beijerinckiaceae</taxon>
        <taxon>Methylocapsa</taxon>
    </lineage>
</organism>
<evidence type="ECO:0000313" key="2">
    <source>
        <dbReference type="Proteomes" id="UP001626536"/>
    </source>
</evidence>
<dbReference type="EMBL" id="CP136862">
    <property type="protein sequence ID" value="WOJ88225.1"/>
    <property type="molecule type" value="Genomic_DNA"/>
</dbReference>
<name>A0ABZ0HMQ3_9HYPH</name>
<gene>
    <name evidence="1" type="ORF">RZS28_10230</name>
</gene>
<dbReference type="Proteomes" id="UP001626536">
    <property type="component" value="Chromosome"/>
</dbReference>
<reference evidence="1 2" key="1">
    <citation type="submission" date="2023-10" db="EMBL/GenBank/DDBJ databases">
        <title>Novel methanotroph of the genus Methylocapsa from a subarctic wetland.</title>
        <authorList>
            <person name="Belova S.E."/>
            <person name="Oshkin I.Y."/>
            <person name="Miroshnikov K."/>
            <person name="Dedysh S.N."/>
        </authorList>
    </citation>
    <scope>NUCLEOTIDE SEQUENCE [LARGE SCALE GENOMIC DNA]</scope>
    <source>
        <strain evidence="1 2">RX1</strain>
    </source>
</reference>
<accession>A0ABZ0HMQ3</accession>
<dbReference type="RefSeq" id="WP_407337665.1">
    <property type="nucleotide sequence ID" value="NZ_CP136862.1"/>
</dbReference>
<keyword evidence="2" id="KW-1185">Reference proteome</keyword>
<sequence length="74" mass="8032">MSELKPLEDKIDELLAICAAISAFVCEIPEAKLVEMPKLKAVLSAHTGLTEHQKKLAIDAAREMKHAVQAKAGH</sequence>
<proteinExistence type="predicted"/>
<evidence type="ECO:0000313" key="1">
    <source>
        <dbReference type="EMBL" id="WOJ88225.1"/>
    </source>
</evidence>